<evidence type="ECO:0000313" key="1">
    <source>
        <dbReference type="EMBL" id="ANH83254.1"/>
    </source>
</evidence>
<accession>A0A1A9I9P2</accession>
<dbReference type="RefSeq" id="WP_067760659.1">
    <property type="nucleotide sequence ID" value="NZ_CP015772.1"/>
</dbReference>
<proteinExistence type="predicted"/>
<dbReference type="AlphaFoldDB" id="A0A1A9I9P2"/>
<sequence>MKFRRGIILFIIGIILVAFFTKPGKDDFIRRIPPTVNPTQLPPVVEYQDRVIYATVTATYVDAANPVKEGDHMVAPARKEEYIGLFGRYWKLAGGSH</sequence>
<dbReference type="KEGG" id="nia:A8C56_21750"/>
<reference evidence="1 2" key="1">
    <citation type="submission" date="2016-05" db="EMBL/GenBank/DDBJ databases">
        <title>Niabella ginsenosidivorans BS26 whole genome sequencing.</title>
        <authorList>
            <person name="Im W.T."/>
            <person name="Siddiqi M.Z."/>
        </authorList>
    </citation>
    <scope>NUCLEOTIDE SEQUENCE [LARGE SCALE GENOMIC DNA]</scope>
    <source>
        <strain evidence="1 2">BS26</strain>
    </source>
</reference>
<protein>
    <submittedName>
        <fullName evidence="1">Uncharacterized protein</fullName>
    </submittedName>
</protein>
<dbReference type="Proteomes" id="UP000077667">
    <property type="component" value="Chromosome"/>
</dbReference>
<keyword evidence="2" id="KW-1185">Reference proteome</keyword>
<evidence type="ECO:0000313" key="2">
    <source>
        <dbReference type="Proteomes" id="UP000077667"/>
    </source>
</evidence>
<gene>
    <name evidence="1" type="ORF">A8C56_21750</name>
</gene>
<organism evidence="1 2">
    <name type="scientific">Niabella ginsenosidivorans</name>
    <dbReference type="NCBI Taxonomy" id="1176587"/>
    <lineage>
        <taxon>Bacteria</taxon>
        <taxon>Pseudomonadati</taxon>
        <taxon>Bacteroidota</taxon>
        <taxon>Chitinophagia</taxon>
        <taxon>Chitinophagales</taxon>
        <taxon>Chitinophagaceae</taxon>
        <taxon>Niabella</taxon>
    </lineage>
</organism>
<name>A0A1A9I9P2_9BACT</name>
<dbReference type="OrthoDB" id="674618at2"/>
<dbReference type="EMBL" id="CP015772">
    <property type="protein sequence ID" value="ANH83254.1"/>
    <property type="molecule type" value="Genomic_DNA"/>
</dbReference>